<comment type="caution">
    <text evidence="1">The sequence shown here is derived from an EMBL/GenBank/DDBJ whole genome shotgun (WGS) entry which is preliminary data.</text>
</comment>
<accession>A0A8S0X5C4</accession>
<sequence length="167" mass="17640">MIEFKPRFKSASLHKVSDEGSSALSTTPPSSTIFASHKGCCFGSVALHSRAGTNLSSQPGLTAVGTVRGRPTRTMTYGGNMSPTTIVAAIGFSCGLTAAHPPSRENGLAPQYLSLPLGFAHHGTLLPFHYICISSLCIRSLQAVPRDAPLPLRSRMPSYVACQLPDD</sequence>
<dbReference type="Proteomes" id="UP000467700">
    <property type="component" value="Unassembled WGS sequence"/>
</dbReference>
<name>A0A8S0X5C4_CYCAE</name>
<proteinExistence type="predicted"/>
<reference evidence="1 2" key="1">
    <citation type="submission" date="2020-01" db="EMBL/GenBank/DDBJ databases">
        <authorList>
            <person name="Gupta K D."/>
        </authorList>
    </citation>
    <scope>NUCLEOTIDE SEQUENCE [LARGE SCALE GENOMIC DNA]</scope>
</reference>
<organism evidence="1 2">
    <name type="scientific">Cyclocybe aegerita</name>
    <name type="common">Black poplar mushroom</name>
    <name type="synonym">Agrocybe aegerita</name>
    <dbReference type="NCBI Taxonomy" id="1973307"/>
    <lineage>
        <taxon>Eukaryota</taxon>
        <taxon>Fungi</taxon>
        <taxon>Dikarya</taxon>
        <taxon>Basidiomycota</taxon>
        <taxon>Agaricomycotina</taxon>
        <taxon>Agaricomycetes</taxon>
        <taxon>Agaricomycetidae</taxon>
        <taxon>Agaricales</taxon>
        <taxon>Agaricineae</taxon>
        <taxon>Bolbitiaceae</taxon>
        <taxon>Cyclocybe</taxon>
    </lineage>
</organism>
<evidence type="ECO:0000313" key="2">
    <source>
        <dbReference type="Proteomes" id="UP000467700"/>
    </source>
</evidence>
<evidence type="ECO:0000313" key="1">
    <source>
        <dbReference type="EMBL" id="CAA7267552.1"/>
    </source>
</evidence>
<dbReference type="EMBL" id="CACVBS010000060">
    <property type="protein sequence ID" value="CAA7267552.1"/>
    <property type="molecule type" value="Genomic_DNA"/>
</dbReference>
<dbReference type="AlphaFoldDB" id="A0A8S0X5C4"/>
<keyword evidence="2" id="KW-1185">Reference proteome</keyword>
<protein>
    <submittedName>
        <fullName evidence="1">Uncharacterized protein</fullName>
    </submittedName>
</protein>
<gene>
    <name evidence="1" type="ORF">AAE3_LOCUS9719</name>
</gene>